<dbReference type="Proteomes" id="UP000281915">
    <property type="component" value="Unassembled WGS sequence"/>
</dbReference>
<evidence type="ECO:0000313" key="3">
    <source>
        <dbReference type="Proteomes" id="UP000281915"/>
    </source>
</evidence>
<organism evidence="2 3">
    <name type="scientific">Brevibacillus panacihumi</name>
    <dbReference type="NCBI Taxonomy" id="497735"/>
    <lineage>
        <taxon>Bacteria</taxon>
        <taxon>Bacillati</taxon>
        <taxon>Bacillota</taxon>
        <taxon>Bacilli</taxon>
        <taxon>Bacillales</taxon>
        <taxon>Paenibacillaceae</taxon>
        <taxon>Brevibacillus</taxon>
    </lineage>
</organism>
<reference evidence="2 3" key="1">
    <citation type="submission" date="2018-10" db="EMBL/GenBank/DDBJ databases">
        <title>Phylogenomics of Brevibacillus.</title>
        <authorList>
            <person name="Dunlap C."/>
        </authorList>
    </citation>
    <scope>NUCLEOTIDE SEQUENCE [LARGE SCALE GENOMIC DNA]</scope>
    <source>
        <strain evidence="2 3">JCM 15085</strain>
    </source>
</reference>
<gene>
    <name evidence="2" type="ORF">EDM58_01090</name>
</gene>
<protein>
    <submittedName>
        <fullName evidence="2">DUF1266 domain-containing protein</fullName>
    </submittedName>
</protein>
<dbReference type="InterPro" id="IPR009677">
    <property type="entry name" value="DUF1266"/>
</dbReference>
<dbReference type="AlphaFoldDB" id="A0A3M8DDR8"/>
<evidence type="ECO:0000259" key="1">
    <source>
        <dbReference type="Pfam" id="PF06889"/>
    </source>
</evidence>
<name>A0A3M8DDR8_9BACL</name>
<evidence type="ECO:0000313" key="2">
    <source>
        <dbReference type="EMBL" id="RNB86174.1"/>
    </source>
</evidence>
<comment type="caution">
    <text evidence="2">The sequence shown here is derived from an EMBL/GenBank/DDBJ whole genome shotgun (WGS) entry which is preliminary data.</text>
</comment>
<feature type="domain" description="DUF1266" evidence="1">
    <location>
        <begin position="57"/>
        <end position="195"/>
    </location>
</feature>
<dbReference type="RefSeq" id="WP_122911680.1">
    <property type="nucleotide sequence ID" value="NZ_RHHT01000002.1"/>
</dbReference>
<sequence length="236" mass="27692">MRKHYSRKKQRHLEMYFRCLSSFCNDSLLTNYYLLYEFHPIERWLRNHLLKQALVLWDIKDAASLKERISWLLDDGGRMEYKELHHQLLALTEAARRRYIETAEDDLKHAKRKVVHTFLPQLPSGEIAAFGGGWAIYLSRVGLAYGYLTKEEAWPYKIEAARYIQQHYSSWGEYITAIAAGNIFKSSDKQMTRNRPIINMASSFLGRSTLVKKVVWEQDLQPDRAVSLPKQEHVSV</sequence>
<accession>A0A3M8DDR8</accession>
<proteinExistence type="predicted"/>
<dbReference type="Pfam" id="PF06889">
    <property type="entry name" value="DUF1266"/>
    <property type="match status" value="1"/>
</dbReference>
<dbReference type="EMBL" id="RHHT01000002">
    <property type="protein sequence ID" value="RNB86174.1"/>
    <property type="molecule type" value="Genomic_DNA"/>
</dbReference>